<dbReference type="Pfam" id="PF05170">
    <property type="entry name" value="AsmA"/>
    <property type="match status" value="1"/>
</dbReference>
<dbReference type="KEGG" id="hsr:HSBAA_61260"/>
<dbReference type="PANTHER" id="PTHR30441:SF8">
    <property type="entry name" value="DUF748 DOMAIN-CONTAINING PROTEIN"/>
    <property type="match status" value="1"/>
</dbReference>
<dbReference type="InterPro" id="IPR052894">
    <property type="entry name" value="AsmA-related"/>
</dbReference>
<reference evidence="2 3" key="1">
    <citation type="journal article" date="2019" name="Microbiol. Resour. Announc.">
        <title>Complete Genome Sequence of Halomonas sulfidaeris Strain Esulfide1 Isolated from a Metal Sulfide Rock at a Depth of 2,200 Meters, Obtained Using Nanopore Sequencing.</title>
        <authorList>
            <person name="Saito M."/>
            <person name="Nishigata A."/>
            <person name="Galipon J."/>
            <person name="Arakawa K."/>
        </authorList>
    </citation>
    <scope>NUCLEOTIDE SEQUENCE [LARGE SCALE GENOMIC DNA]</scope>
    <source>
        <strain evidence="2 3">ATCC BAA-803</strain>
    </source>
</reference>
<proteinExistence type="predicted"/>
<dbReference type="EMBL" id="AP019514">
    <property type="protein sequence ID" value="BBI64820.1"/>
    <property type="molecule type" value="Genomic_DNA"/>
</dbReference>
<dbReference type="InterPro" id="IPR007844">
    <property type="entry name" value="AsmA"/>
</dbReference>
<dbReference type="PANTHER" id="PTHR30441">
    <property type="entry name" value="DUF748 DOMAIN-CONTAINING PROTEIN"/>
    <property type="match status" value="1"/>
</dbReference>
<dbReference type="GO" id="GO:0090313">
    <property type="term" value="P:regulation of protein targeting to membrane"/>
    <property type="evidence" value="ECO:0007669"/>
    <property type="project" value="TreeGrafter"/>
</dbReference>
<organism evidence="2 3">
    <name type="scientific">Vreelandella sulfidaeris</name>
    <dbReference type="NCBI Taxonomy" id="115553"/>
    <lineage>
        <taxon>Bacteria</taxon>
        <taxon>Pseudomonadati</taxon>
        <taxon>Pseudomonadota</taxon>
        <taxon>Gammaproteobacteria</taxon>
        <taxon>Oceanospirillales</taxon>
        <taxon>Halomonadaceae</taxon>
        <taxon>Vreelandella</taxon>
    </lineage>
</organism>
<protein>
    <recommendedName>
        <fullName evidence="1">AsmA domain-containing protein</fullName>
    </recommendedName>
</protein>
<dbReference type="GO" id="GO:0005886">
    <property type="term" value="C:plasma membrane"/>
    <property type="evidence" value="ECO:0007669"/>
    <property type="project" value="TreeGrafter"/>
</dbReference>
<dbReference type="AlphaFoldDB" id="A0A455UF38"/>
<evidence type="ECO:0000313" key="3">
    <source>
        <dbReference type="Proteomes" id="UP000320231"/>
    </source>
</evidence>
<evidence type="ECO:0000259" key="1">
    <source>
        <dbReference type="Pfam" id="PF05170"/>
    </source>
</evidence>
<sequence>MAPLRSFDGQLNLQADALVLPNDLVLPEFALAAELEDGRLQAEPIQFRLGEGSLTANLALDATQTPASGQLDVDVNDLSLARLGDTFSPIEDRLGRVSGELHLKCAERSQATDAMICCYRSSANLLSNLQSCVSATPAGTDLTLTMETQGTDTASQTFHMRGGRPLRWRTSLL</sequence>
<evidence type="ECO:0000313" key="2">
    <source>
        <dbReference type="EMBL" id="BBI64820.1"/>
    </source>
</evidence>
<gene>
    <name evidence="2" type="ORF">HSBAA_61260</name>
</gene>
<name>A0A455UF38_9GAMM</name>
<feature type="domain" description="AsmA" evidence="1">
    <location>
        <begin position="6"/>
        <end position="105"/>
    </location>
</feature>
<accession>A0A455UF38</accession>
<dbReference type="Proteomes" id="UP000320231">
    <property type="component" value="Chromosome"/>
</dbReference>